<dbReference type="Proteomes" id="UP000298860">
    <property type="component" value="Unassembled WGS sequence"/>
</dbReference>
<name>A0A4D4J795_9PSEU</name>
<accession>A0A4D4J795</accession>
<evidence type="ECO:0000313" key="3">
    <source>
        <dbReference type="Proteomes" id="UP000298860"/>
    </source>
</evidence>
<keyword evidence="1" id="KW-0472">Membrane</keyword>
<proteinExistence type="predicted"/>
<dbReference type="EMBL" id="BJFL01000007">
    <property type="protein sequence ID" value="GDY30386.1"/>
    <property type="molecule type" value="Genomic_DNA"/>
</dbReference>
<keyword evidence="3" id="KW-1185">Reference proteome</keyword>
<keyword evidence="1" id="KW-1133">Transmembrane helix</keyword>
<comment type="caution">
    <text evidence="2">The sequence shown here is derived from an EMBL/GenBank/DDBJ whole genome shotgun (WGS) entry which is preliminary data.</text>
</comment>
<dbReference type="AlphaFoldDB" id="A0A4D4J795"/>
<evidence type="ECO:0000313" key="2">
    <source>
        <dbReference type="EMBL" id="GDY30386.1"/>
    </source>
</evidence>
<organism evidence="2 3">
    <name type="scientific">Gandjariella thermophila</name>
    <dbReference type="NCBI Taxonomy" id="1931992"/>
    <lineage>
        <taxon>Bacteria</taxon>
        <taxon>Bacillati</taxon>
        <taxon>Actinomycetota</taxon>
        <taxon>Actinomycetes</taxon>
        <taxon>Pseudonocardiales</taxon>
        <taxon>Pseudonocardiaceae</taxon>
        <taxon>Gandjariella</taxon>
    </lineage>
</organism>
<protein>
    <submittedName>
        <fullName evidence="2">Uncharacterized protein</fullName>
    </submittedName>
</protein>
<sequence length="69" mass="7077">MSAIACAVSGMLSGSVWISTIAVITVFLLAFAASRAAAIPPAGRRPATGDRGPGGRVRAVVVLERRDVR</sequence>
<evidence type="ECO:0000256" key="1">
    <source>
        <dbReference type="SAM" id="Phobius"/>
    </source>
</evidence>
<keyword evidence="1" id="KW-0812">Transmembrane</keyword>
<gene>
    <name evidence="2" type="ORF">GTS_20190</name>
</gene>
<feature type="transmembrane region" description="Helical" evidence="1">
    <location>
        <begin position="16"/>
        <end position="38"/>
    </location>
</feature>
<reference evidence="3" key="1">
    <citation type="submission" date="2019-04" db="EMBL/GenBank/DDBJ databases">
        <title>Draft genome sequence of Pseudonocardiaceae bacterium SL3-2-4.</title>
        <authorList>
            <person name="Ningsih F."/>
            <person name="Yokota A."/>
            <person name="Sakai Y."/>
            <person name="Nanatani K."/>
            <person name="Yabe S."/>
            <person name="Oetari A."/>
            <person name="Sjamsuridzal W."/>
        </authorList>
    </citation>
    <scope>NUCLEOTIDE SEQUENCE [LARGE SCALE GENOMIC DNA]</scope>
    <source>
        <strain evidence="3">SL3-2-4</strain>
    </source>
</reference>